<dbReference type="GO" id="GO:0042773">
    <property type="term" value="P:ATP synthesis coupled electron transport"/>
    <property type="evidence" value="ECO:0007669"/>
    <property type="project" value="InterPro"/>
</dbReference>
<sequence>MGWVYLGVAVAAWAGVWWIPTGVVYFPVGAALVYVGIFTPAVLGGWTPRSAPGVVALWLTLVTTLLVGTAGVTQVVWSTTVVGSGWVLDEVSTPFVLLTVGLAPVVVLASLDGVRGNQHWYYGLLLVLLGLLVPVFCVTHFLVFYVLFEVLGFPMFLLVGVYGPRTQRVDAAYKFFIYTFVGSAAVLPVLVYLYTRVGTTEVSHLVRYQFTDLEQTLFFGLGALPFAVKIPVMPVHLWLPEAHVEAPTPVSMVLAALLLKTGGYAFVRFLVPVWPWGAYVWGPAATTVGVLSVLWGSVYALVQVDTKRMIAYASVAHMSLVFVGLLSGPAATAGGVYLMLAHGWISAGLFAGIGVLYDRYHTRTIRYLGGLAGVMPVFGVLFFVCTLGNFSFPFTAGFTGEFLLLSGIAQYNLGVALAGGSTVLLSLAYSVWLYNRVFYGVVNPTVVVHQDLTSIELAVLGWCTVGVILLGWTGGYWGVYANYDEVVYTTLVGWLSCLFWVGY</sequence>
<dbReference type="GO" id="GO:0015990">
    <property type="term" value="P:electron transport coupled proton transport"/>
    <property type="evidence" value="ECO:0007669"/>
    <property type="project" value="TreeGrafter"/>
</dbReference>
<dbReference type="Pfam" id="PF00361">
    <property type="entry name" value="Proton_antipo_M"/>
    <property type="match status" value="1"/>
</dbReference>
<evidence type="ECO:0000256" key="5">
    <source>
        <dbReference type="ARBA" id="ARBA00022989"/>
    </source>
</evidence>
<keyword evidence="7" id="KW-0249">Electron transport</keyword>
<keyword evidence="7" id="KW-0830">Ubiquinone</keyword>
<dbReference type="GO" id="GO:0048039">
    <property type="term" value="F:ubiquinone binding"/>
    <property type="evidence" value="ECO:0007669"/>
    <property type="project" value="TreeGrafter"/>
</dbReference>
<comment type="catalytic activity">
    <reaction evidence="7">
        <text>a ubiquinone + NADH + 5 H(+)(in) = a ubiquinol + NAD(+) + 4 H(+)(out)</text>
        <dbReference type="Rhea" id="RHEA:29091"/>
        <dbReference type="Rhea" id="RHEA-COMP:9565"/>
        <dbReference type="Rhea" id="RHEA-COMP:9566"/>
        <dbReference type="ChEBI" id="CHEBI:15378"/>
        <dbReference type="ChEBI" id="CHEBI:16389"/>
        <dbReference type="ChEBI" id="CHEBI:17976"/>
        <dbReference type="ChEBI" id="CHEBI:57540"/>
        <dbReference type="ChEBI" id="CHEBI:57945"/>
        <dbReference type="EC" id="7.1.1.2"/>
    </reaction>
</comment>
<feature type="transmembrane region" description="Helical" evidence="7">
    <location>
        <begin position="455"/>
        <end position="480"/>
    </location>
</feature>
<dbReference type="InterPro" id="IPR010227">
    <property type="entry name" value="NADH_Q_OxRdtase_chainM/4"/>
</dbReference>
<gene>
    <name evidence="9" type="primary">nad4</name>
</gene>
<keyword evidence="6 7" id="KW-0472">Membrane</keyword>
<comment type="subcellular location">
    <subcellularLocation>
        <location evidence="2">Membrane</location>
        <topology evidence="2">Multi-pass membrane protein</topology>
    </subcellularLocation>
    <subcellularLocation>
        <location evidence="7">Mitochondrion membrane</location>
        <topology evidence="7">Multi-pass membrane protein</topology>
    </subcellularLocation>
</comment>
<dbReference type="NCBIfam" id="TIGR01972">
    <property type="entry name" value="NDH_I_M"/>
    <property type="match status" value="1"/>
</dbReference>
<dbReference type="GO" id="GO:0003954">
    <property type="term" value="F:NADH dehydrogenase activity"/>
    <property type="evidence" value="ECO:0007669"/>
    <property type="project" value="TreeGrafter"/>
</dbReference>
<feature type="transmembrane region" description="Helical" evidence="7">
    <location>
        <begin position="309"/>
        <end position="330"/>
    </location>
</feature>
<feature type="transmembrane region" description="Helical" evidence="7">
    <location>
        <begin position="280"/>
        <end position="302"/>
    </location>
</feature>
<dbReference type="InterPro" id="IPR003918">
    <property type="entry name" value="NADH_UbQ_OxRdtase"/>
</dbReference>
<keyword evidence="4 7" id="KW-0812">Transmembrane</keyword>
<feature type="transmembrane region" description="Helical" evidence="7">
    <location>
        <begin position="336"/>
        <end position="357"/>
    </location>
</feature>
<dbReference type="PANTHER" id="PTHR43507">
    <property type="entry name" value="NADH-UBIQUINONE OXIDOREDUCTASE CHAIN 4"/>
    <property type="match status" value="1"/>
</dbReference>
<keyword evidence="7" id="KW-0520">NAD</keyword>
<geneLocation type="mitochondrion" evidence="9"/>
<feature type="transmembrane region" description="Helical" evidence="7">
    <location>
        <begin position="120"/>
        <end position="136"/>
    </location>
</feature>
<dbReference type="GO" id="GO:0031966">
    <property type="term" value="C:mitochondrial membrane"/>
    <property type="evidence" value="ECO:0007669"/>
    <property type="project" value="UniProtKB-SubCell"/>
</dbReference>
<feature type="transmembrane region" description="Helical" evidence="7">
    <location>
        <begin position="369"/>
        <end position="391"/>
    </location>
</feature>
<feature type="transmembrane region" description="Helical" evidence="7">
    <location>
        <begin position="142"/>
        <end position="163"/>
    </location>
</feature>
<evidence type="ECO:0000256" key="7">
    <source>
        <dbReference type="RuleBase" id="RU003297"/>
    </source>
</evidence>
<proteinExistence type="inferred from homology"/>
<evidence type="ECO:0000259" key="8">
    <source>
        <dbReference type="Pfam" id="PF00361"/>
    </source>
</evidence>
<dbReference type="PANTHER" id="PTHR43507:SF1">
    <property type="entry name" value="NADH-UBIQUINONE OXIDOREDUCTASE CHAIN 4"/>
    <property type="match status" value="1"/>
</dbReference>
<comment type="function">
    <text evidence="1">Core subunit of the mitochondrial membrane respiratory chain NADH dehydrogenase (Complex I) that is believed to belong to the minimal assembly required for catalysis. Complex I functions in the transfer of electrons from NADH to the respiratory chain. The immediate electron acceptor for the enzyme is believed to be ubiquinone.</text>
</comment>
<feature type="transmembrane region" description="Helical" evidence="7">
    <location>
        <begin position="411"/>
        <end position="434"/>
    </location>
</feature>
<dbReference type="AlphaFoldDB" id="A0A290YM23"/>
<reference evidence="9" key="1">
    <citation type="submission" date="2017-03" db="EMBL/GenBank/DDBJ databases">
        <title>Protostelium fungiforum mitochondrial genome.</title>
        <authorList>
            <person name="Gloeckner G."/>
        </authorList>
    </citation>
    <scope>NUCLEOTIDE SEQUENCE</scope>
</reference>
<evidence type="ECO:0000256" key="4">
    <source>
        <dbReference type="ARBA" id="ARBA00022692"/>
    </source>
</evidence>
<keyword evidence="7 9" id="KW-0496">Mitochondrion</keyword>
<dbReference type="EC" id="7.1.1.2" evidence="7"/>
<feature type="transmembrane region" description="Helical" evidence="7">
    <location>
        <begin position="24"/>
        <end position="43"/>
    </location>
</feature>
<keyword evidence="7" id="KW-0813">Transport</keyword>
<comment type="similarity">
    <text evidence="3 7">Belongs to the complex I subunit 4 family.</text>
</comment>
<evidence type="ECO:0000256" key="1">
    <source>
        <dbReference type="ARBA" id="ARBA00003257"/>
    </source>
</evidence>
<name>A0A290YM23_9EUKA</name>
<keyword evidence="5 7" id="KW-1133">Transmembrane helix</keyword>
<keyword evidence="7" id="KW-0679">Respiratory chain</keyword>
<feature type="transmembrane region" description="Helical" evidence="7">
    <location>
        <begin position="55"/>
        <end position="79"/>
    </location>
</feature>
<evidence type="ECO:0000313" key="9">
    <source>
        <dbReference type="EMBL" id="ATE46704.1"/>
    </source>
</evidence>
<comment type="function">
    <text evidence="7">Core subunit of the mitochondrial membrane respiratory chain NADH dehydrogenase (Complex I) which catalyzes electron transfer from NADH through the respiratory chain, using ubiquinone as an electron acceptor. Essential for the catalytic activity and assembly of complex I.</text>
</comment>
<dbReference type="EMBL" id="KY775057">
    <property type="protein sequence ID" value="ATE46704.1"/>
    <property type="molecule type" value="Genomic_DNA"/>
</dbReference>
<evidence type="ECO:0000256" key="2">
    <source>
        <dbReference type="ARBA" id="ARBA00004141"/>
    </source>
</evidence>
<protein>
    <recommendedName>
        <fullName evidence="7">NADH-ubiquinone oxidoreductase chain 4</fullName>
        <ecNumber evidence="7">7.1.1.2</ecNumber>
    </recommendedName>
</protein>
<organism evidence="9">
    <name type="scientific">Planoprotostelium fungivorum</name>
    <dbReference type="NCBI Taxonomy" id="1890364"/>
    <lineage>
        <taxon>Eukaryota</taxon>
        <taxon>Amoebozoa</taxon>
        <taxon>Evosea</taxon>
        <taxon>Variosea</taxon>
        <taxon>Cavosteliida</taxon>
        <taxon>Cavosteliaceae</taxon>
        <taxon>Planoprotostelium</taxon>
    </lineage>
</organism>
<feature type="transmembrane region" description="Helical" evidence="7">
    <location>
        <begin position="175"/>
        <end position="195"/>
    </location>
</feature>
<dbReference type="PRINTS" id="PR01437">
    <property type="entry name" value="NUOXDRDTASE4"/>
</dbReference>
<feature type="transmembrane region" description="Helical" evidence="7">
    <location>
        <begin position="486"/>
        <end position="502"/>
    </location>
</feature>
<accession>A0A290YM23</accession>
<evidence type="ECO:0000256" key="6">
    <source>
        <dbReference type="ARBA" id="ARBA00023136"/>
    </source>
</evidence>
<evidence type="ECO:0000256" key="3">
    <source>
        <dbReference type="ARBA" id="ARBA00009025"/>
    </source>
</evidence>
<feature type="transmembrane region" description="Helical" evidence="7">
    <location>
        <begin position="91"/>
        <end position="111"/>
    </location>
</feature>
<feature type="transmembrane region" description="Helical" evidence="7">
    <location>
        <begin position="215"/>
        <end position="239"/>
    </location>
</feature>
<dbReference type="GO" id="GO:0008137">
    <property type="term" value="F:NADH dehydrogenase (ubiquinone) activity"/>
    <property type="evidence" value="ECO:0007669"/>
    <property type="project" value="UniProtKB-UniRule"/>
</dbReference>
<feature type="transmembrane region" description="Helical" evidence="7">
    <location>
        <begin position="251"/>
        <end position="274"/>
    </location>
</feature>
<dbReference type="InterPro" id="IPR001750">
    <property type="entry name" value="ND/Mrp_TM"/>
</dbReference>
<feature type="domain" description="NADH:quinone oxidoreductase/Mrp antiporter transmembrane" evidence="8">
    <location>
        <begin position="140"/>
        <end position="419"/>
    </location>
</feature>